<dbReference type="InterPro" id="IPR011006">
    <property type="entry name" value="CheY-like_superfamily"/>
</dbReference>
<dbReference type="PANTHER" id="PTHR33121">
    <property type="entry name" value="CYCLIC DI-GMP PHOSPHODIESTERASE PDEF"/>
    <property type="match status" value="1"/>
</dbReference>
<dbReference type="Pfam" id="PF00563">
    <property type="entry name" value="EAL"/>
    <property type="match status" value="1"/>
</dbReference>
<dbReference type="PROSITE" id="PS50883">
    <property type="entry name" value="EAL"/>
    <property type="match status" value="1"/>
</dbReference>
<feature type="domain" description="Response regulatory" evidence="3">
    <location>
        <begin position="46"/>
        <end position="170"/>
    </location>
</feature>
<feature type="modified residue" description="4-aspartylphosphate" evidence="1">
    <location>
        <position position="101"/>
    </location>
</feature>
<dbReference type="PROSITE" id="PS50887">
    <property type="entry name" value="GGDEF"/>
    <property type="match status" value="1"/>
</dbReference>
<dbReference type="SUPFAM" id="SSF141868">
    <property type="entry name" value="EAL domain-like"/>
    <property type="match status" value="1"/>
</dbReference>
<evidence type="ECO:0000313" key="6">
    <source>
        <dbReference type="EMBL" id="QSI78429.1"/>
    </source>
</evidence>
<evidence type="ECO:0000256" key="2">
    <source>
        <dbReference type="SAM" id="MobiDB-lite"/>
    </source>
</evidence>
<keyword evidence="7" id="KW-1185">Reference proteome</keyword>
<sequence>MPVAGTTREIKVSEAQNQPDDELEFIDDEPEAGSATGHESLRKSWRVLIVDDDPDVHSTTVLALRNTQILHRPLHFLHTYSASQTRELLQHEHDIAVILLDVVMENEDAGLRLVKTIREDHGMNETRIILRTGQPGYAPEIDAIRDYDINDYKTKSELTRNKLYTTLTAAIRSYEQIRTINASRRGLDMIVQASAELMALHGVRNFAAGVITQIAALLGLAPEGLVCAQESSTSVDAGSDEVTVIAAAGRYADLINRPLDAINDPEIRAALTRCLHDQRNLYDGPGTTLFFQGNAHRDVAAYLDTRETLDDIDRRLLEVFCTNIAVGFDNAALFSRLHSFAYYDQLSRLPNRIHFITQIDRRLATHDHADQILALVDLDHFAETNDALGHRFGDQLLQEVAARLKQAVGDQVVVARVSGDTFGLLGPTSQLSPSYIMGLFNDPFVIDGQELMVSITCGVLSLSDAGSSGGEALKDANIALKRAKQRNRGEINYFTREMSVEIQERVMLLQALRQAFDNERLFMVYQPQVSLVTRKAIGLEALIRWRDDDGKFIAPDRFIPLAEHSGLIVNIGEWVMRVACHQQARLARAGYGYLRMAINVSVAQFRHPRFPYMLKRAIEDSGCDPACIELEITESMAMVEADFLLQTLDKLKESGITVAVDDFGTGFSSLSYLQRLKVDRLKIDRAFVNEITDSERGAKIPEMVIQLSHKLGLKVIAEGVEDLAQADVLQNLGCHEAQGYYFGRPMEPSALMDWLAAQKD</sequence>
<evidence type="ECO:0000256" key="1">
    <source>
        <dbReference type="PROSITE-ProRule" id="PRU00169"/>
    </source>
</evidence>
<proteinExistence type="predicted"/>
<dbReference type="PANTHER" id="PTHR33121:SF70">
    <property type="entry name" value="SIGNALING PROTEIN YKOW"/>
    <property type="match status" value="1"/>
</dbReference>
<dbReference type="SUPFAM" id="SSF55073">
    <property type="entry name" value="Nucleotide cyclase"/>
    <property type="match status" value="1"/>
</dbReference>
<feature type="domain" description="GGDEF" evidence="5">
    <location>
        <begin position="369"/>
        <end position="496"/>
    </location>
</feature>
<dbReference type="NCBIfam" id="TIGR00254">
    <property type="entry name" value="GGDEF"/>
    <property type="match status" value="1"/>
</dbReference>
<dbReference type="Pfam" id="PF00990">
    <property type="entry name" value="GGDEF"/>
    <property type="match status" value="1"/>
</dbReference>
<dbReference type="EMBL" id="CP071060">
    <property type="protein sequence ID" value="QSI78429.1"/>
    <property type="molecule type" value="Genomic_DNA"/>
</dbReference>
<dbReference type="Gene3D" id="3.20.20.450">
    <property type="entry name" value="EAL domain"/>
    <property type="match status" value="1"/>
</dbReference>
<evidence type="ECO:0000313" key="7">
    <source>
        <dbReference type="Proteomes" id="UP000663570"/>
    </source>
</evidence>
<dbReference type="PROSITE" id="PS50110">
    <property type="entry name" value="RESPONSE_REGULATORY"/>
    <property type="match status" value="1"/>
</dbReference>
<dbReference type="SUPFAM" id="SSF52172">
    <property type="entry name" value="CheY-like"/>
    <property type="match status" value="1"/>
</dbReference>
<evidence type="ECO:0000259" key="5">
    <source>
        <dbReference type="PROSITE" id="PS50887"/>
    </source>
</evidence>
<dbReference type="Pfam" id="PF00072">
    <property type="entry name" value="Response_reg"/>
    <property type="match status" value="1"/>
</dbReference>
<evidence type="ECO:0000259" key="4">
    <source>
        <dbReference type="PROSITE" id="PS50883"/>
    </source>
</evidence>
<dbReference type="InterPro" id="IPR050706">
    <property type="entry name" value="Cyclic-di-GMP_PDE-like"/>
</dbReference>
<dbReference type="InterPro" id="IPR001789">
    <property type="entry name" value="Sig_transdc_resp-reg_receiver"/>
</dbReference>
<accession>A0ABX7M9K0</accession>
<protein>
    <submittedName>
        <fullName evidence="6">EAL domain-containing protein</fullName>
    </submittedName>
</protein>
<dbReference type="InterPro" id="IPR035919">
    <property type="entry name" value="EAL_sf"/>
</dbReference>
<dbReference type="Gene3D" id="3.40.50.2300">
    <property type="match status" value="1"/>
</dbReference>
<dbReference type="InterPro" id="IPR043128">
    <property type="entry name" value="Rev_trsase/Diguanyl_cyclase"/>
</dbReference>
<dbReference type="InterPro" id="IPR021800">
    <property type="entry name" value="DUF3369"/>
</dbReference>
<dbReference type="SMART" id="SM00052">
    <property type="entry name" value="EAL"/>
    <property type="match status" value="1"/>
</dbReference>
<name>A0ABX7M9K0_9RHOO</name>
<evidence type="ECO:0000259" key="3">
    <source>
        <dbReference type="PROSITE" id="PS50110"/>
    </source>
</evidence>
<dbReference type="Pfam" id="PF11849">
    <property type="entry name" value="DUF3369"/>
    <property type="match status" value="1"/>
</dbReference>
<dbReference type="InterPro" id="IPR000160">
    <property type="entry name" value="GGDEF_dom"/>
</dbReference>
<dbReference type="Gene3D" id="3.30.70.270">
    <property type="match status" value="1"/>
</dbReference>
<organism evidence="6 7">
    <name type="scientific">Niveibacterium microcysteis</name>
    <dbReference type="NCBI Taxonomy" id="2811415"/>
    <lineage>
        <taxon>Bacteria</taxon>
        <taxon>Pseudomonadati</taxon>
        <taxon>Pseudomonadota</taxon>
        <taxon>Betaproteobacteria</taxon>
        <taxon>Rhodocyclales</taxon>
        <taxon>Rhodocyclaceae</taxon>
        <taxon>Niveibacterium</taxon>
    </lineage>
</organism>
<feature type="domain" description="EAL" evidence="4">
    <location>
        <begin position="505"/>
        <end position="759"/>
    </location>
</feature>
<reference evidence="6 7" key="1">
    <citation type="submission" date="2021-02" db="EMBL/GenBank/DDBJ databases">
        <title>Niveibacterium changnyeongensis HC41.</title>
        <authorList>
            <person name="Kang M."/>
        </authorList>
    </citation>
    <scope>NUCLEOTIDE SEQUENCE [LARGE SCALE GENOMIC DNA]</scope>
    <source>
        <strain evidence="6 7">HC41</strain>
    </source>
</reference>
<dbReference type="RefSeq" id="WP_172204217.1">
    <property type="nucleotide sequence ID" value="NZ_CP071060.1"/>
</dbReference>
<dbReference type="InterPro" id="IPR029787">
    <property type="entry name" value="Nucleotide_cyclase"/>
</dbReference>
<dbReference type="Proteomes" id="UP000663570">
    <property type="component" value="Chromosome"/>
</dbReference>
<dbReference type="SMART" id="SM00448">
    <property type="entry name" value="REC"/>
    <property type="match status" value="1"/>
</dbReference>
<feature type="region of interest" description="Disordered" evidence="2">
    <location>
        <begin position="1"/>
        <end position="22"/>
    </location>
</feature>
<dbReference type="CDD" id="cd01948">
    <property type="entry name" value="EAL"/>
    <property type="match status" value="1"/>
</dbReference>
<gene>
    <name evidence="6" type="ORF">JY500_07395</name>
</gene>
<keyword evidence="1" id="KW-0597">Phosphoprotein</keyword>
<dbReference type="InterPro" id="IPR001633">
    <property type="entry name" value="EAL_dom"/>
</dbReference>
<dbReference type="SMART" id="SM00267">
    <property type="entry name" value="GGDEF"/>
    <property type="match status" value="1"/>
</dbReference>
<dbReference type="CDD" id="cd01949">
    <property type="entry name" value="GGDEF"/>
    <property type="match status" value="1"/>
</dbReference>